<feature type="coiled-coil region" evidence="1">
    <location>
        <begin position="188"/>
        <end position="215"/>
    </location>
</feature>
<sequence>MPGREREKLVIQRDGFVLNPHLWQEQFYEYDYIGAPWPPHIELKDSLGRCVRVGNGGFSLRSKKLLTLPSELSLPFEEKDGLLNEDVLLCASFKTTLEQHGVRFAPVDVARWFSHEQEVKEIEAIKPFGFHDYFGENKFFPRFPPVMTNPLVHLDYLDEFDFDGLIKNDTELTKTQLEEIFSIITIQQNHLVTERNQLETERDQLLAERDLILNSNSWKLARIIASMKFWAR</sequence>
<evidence type="ECO:0000259" key="2">
    <source>
        <dbReference type="Pfam" id="PF18922"/>
    </source>
</evidence>
<reference evidence="3 4" key="1">
    <citation type="submission" date="2016-11" db="EMBL/GenBank/DDBJ databases">
        <title>Mixed transmission modes and dynamic genome evolution in an obligate animal-bacterial symbiosis.</title>
        <authorList>
            <person name="Russell S.L."/>
            <person name="Corbett-Detig R.B."/>
            <person name="Cavanaugh C.M."/>
        </authorList>
    </citation>
    <scope>NUCLEOTIDE SEQUENCE [LARGE SCALE GENOMIC DNA]</scope>
    <source>
        <strain evidence="3">Sp-SM6</strain>
    </source>
</reference>
<organism evidence="3 4">
    <name type="scientific">Solemya elarraichensis gill symbiont</name>
    <dbReference type="NCBI Taxonomy" id="1918949"/>
    <lineage>
        <taxon>Bacteria</taxon>
        <taxon>Pseudomonadati</taxon>
        <taxon>Pseudomonadota</taxon>
        <taxon>Gammaproteobacteria</taxon>
        <taxon>sulfur-oxidizing symbionts</taxon>
    </lineage>
</organism>
<name>A0A1T2KYT5_9GAMM</name>
<feature type="domain" description="DUF5672" evidence="2">
    <location>
        <begin position="9"/>
        <end position="131"/>
    </location>
</feature>
<dbReference type="InterPro" id="IPR043729">
    <property type="entry name" value="DUF5672"/>
</dbReference>
<dbReference type="AlphaFoldDB" id="A0A1T2KYT5"/>
<proteinExistence type="predicted"/>
<evidence type="ECO:0000313" key="4">
    <source>
        <dbReference type="Proteomes" id="UP000190198"/>
    </source>
</evidence>
<evidence type="ECO:0000313" key="3">
    <source>
        <dbReference type="EMBL" id="OOZ38028.1"/>
    </source>
</evidence>
<keyword evidence="4" id="KW-1185">Reference proteome</keyword>
<evidence type="ECO:0000256" key="1">
    <source>
        <dbReference type="SAM" id="Coils"/>
    </source>
</evidence>
<dbReference type="Pfam" id="PF18922">
    <property type="entry name" value="DUF5672"/>
    <property type="match status" value="1"/>
</dbReference>
<gene>
    <name evidence="3" type="ORF">BOW52_09555</name>
</gene>
<dbReference type="RefSeq" id="WP_078477512.1">
    <property type="nucleotide sequence ID" value="NZ_MPRK01000233.1"/>
</dbReference>
<dbReference type="OrthoDB" id="7391526at2"/>
<protein>
    <recommendedName>
        <fullName evidence="2">DUF5672 domain-containing protein</fullName>
    </recommendedName>
</protein>
<comment type="caution">
    <text evidence="3">The sequence shown here is derived from an EMBL/GenBank/DDBJ whole genome shotgun (WGS) entry which is preliminary data.</text>
</comment>
<dbReference type="EMBL" id="MPRK01000233">
    <property type="protein sequence ID" value="OOZ38028.1"/>
    <property type="molecule type" value="Genomic_DNA"/>
</dbReference>
<keyword evidence="1" id="KW-0175">Coiled coil</keyword>
<dbReference type="Proteomes" id="UP000190198">
    <property type="component" value="Unassembled WGS sequence"/>
</dbReference>
<accession>A0A1T2KYT5</accession>